<feature type="compositionally biased region" description="Basic and acidic residues" evidence="1">
    <location>
        <begin position="16"/>
        <end position="27"/>
    </location>
</feature>
<name>A0A0J1EKR6_RHOIS</name>
<dbReference type="PATRIC" id="fig|595434.4.peg.1923"/>
<dbReference type="EMBL" id="LECT01000016">
    <property type="protein sequence ID" value="KLU06154.1"/>
    <property type="molecule type" value="Genomic_DNA"/>
</dbReference>
<evidence type="ECO:0000313" key="2">
    <source>
        <dbReference type="EMBL" id="KLU06154.1"/>
    </source>
</evidence>
<gene>
    <name evidence="2" type="ORF">RISK_002005</name>
</gene>
<keyword evidence="3" id="KW-1185">Reference proteome</keyword>
<evidence type="ECO:0000256" key="1">
    <source>
        <dbReference type="SAM" id="MobiDB-lite"/>
    </source>
</evidence>
<organism evidence="2 3">
    <name type="scientific">Rhodopirellula islandica</name>
    <dbReference type="NCBI Taxonomy" id="595434"/>
    <lineage>
        <taxon>Bacteria</taxon>
        <taxon>Pseudomonadati</taxon>
        <taxon>Planctomycetota</taxon>
        <taxon>Planctomycetia</taxon>
        <taxon>Pirellulales</taxon>
        <taxon>Pirellulaceae</taxon>
        <taxon>Rhodopirellula</taxon>
    </lineage>
</organism>
<evidence type="ECO:0000313" key="3">
    <source>
        <dbReference type="Proteomes" id="UP000036367"/>
    </source>
</evidence>
<dbReference type="Proteomes" id="UP000036367">
    <property type="component" value="Unassembled WGS sequence"/>
</dbReference>
<feature type="region of interest" description="Disordered" evidence="1">
    <location>
        <begin position="1"/>
        <end position="27"/>
    </location>
</feature>
<comment type="caution">
    <text evidence="2">The sequence shown here is derived from an EMBL/GenBank/DDBJ whole genome shotgun (WGS) entry which is preliminary data.</text>
</comment>
<reference evidence="2" key="1">
    <citation type="submission" date="2015-05" db="EMBL/GenBank/DDBJ databases">
        <title>Permanent draft genome of Rhodopirellula islandicus K833.</title>
        <authorList>
            <person name="Kizina J."/>
            <person name="Richter M."/>
            <person name="Glockner F.O."/>
            <person name="Harder J."/>
        </authorList>
    </citation>
    <scope>NUCLEOTIDE SEQUENCE [LARGE SCALE GENOMIC DNA]</scope>
    <source>
        <strain evidence="2">K833</strain>
    </source>
</reference>
<sequence>MTFASLGFQPEVSSGKSERNRAAERRQVVATLPPTVVALRLGGPVGGHVTLG</sequence>
<protein>
    <submittedName>
        <fullName evidence="2">Uncharacterized protein</fullName>
    </submittedName>
</protein>
<dbReference type="AlphaFoldDB" id="A0A0J1EKR6"/>
<proteinExistence type="predicted"/>
<accession>A0A0J1EKR6</accession>